<dbReference type="InterPro" id="IPR015424">
    <property type="entry name" value="PyrdxlP-dep_Trfase"/>
</dbReference>
<evidence type="ECO:0000256" key="2">
    <source>
        <dbReference type="ARBA" id="ARBA00037999"/>
    </source>
</evidence>
<dbReference type="PROSITE" id="PS51318">
    <property type="entry name" value="TAT"/>
    <property type="match status" value="1"/>
</dbReference>
<accession>A0ABM8UW57</accession>
<dbReference type="RefSeq" id="WP_215235539.1">
    <property type="nucleotide sequence ID" value="NZ_CAJRAU010000006.1"/>
</dbReference>
<evidence type="ECO:0000313" key="5">
    <source>
        <dbReference type="Proteomes" id="UP000679725"/>
    </source>
</evidence>
<dbReference type="InterPro" id="IPR000653">
    <property type="entry name" value="DegT/StrS_aminotransferase"/>
</dbReference>
<gene>
    <name evidence="4" type="primary">rifK</name>
    <name evidence="4" type="ORF">DYBT9623_04265</name>
</gene>
<sequence length="452" mass="49379">MDQNIDRREFIQSASLATLGAAVSFPTFSIGKTADDSKPALLGGSKAHPGPFAAWPIADNTEKTAILQTLDSKNWGRLGGNSVVDKFEQEYSKLFGAKHALGVSSGTSALQTMLGALDIGPGDEVIIPVYTFIATYNVVTLNYALPILVDTDPESFQIDPSKITPAITKQTKLIMPVHIGGSPADLDTIIPMAEKAGIPVIEDACQAHLAEWKGKKVGNLGLGGAFSFQATKNLNSGEGGAIITNNEKFAQTCYDFHNQGQGEKSTGFLPGSSGTRGTNLRLTEFQGNLLRAQMSRVVEQTETRWKNAAYLTSLLNEIKGITPAKLYKGVTKSAFHLYMFRYNKEGFAGLSREKFLKALDAEGVPCAVGYGQMNKNSYVTGLASNRHYLKVYGEKTMKDWLERNQCPQNDYLTNNESVWFFQNMLLGTKKDMEQIAYAIKRIQKYAPQLAKA</sequence>
<reference evidence="4 5" key="1">
    <citation type="submission" date="2021-04" db="EMBL/GenBank/DDBJ databases">
        <authorList>
            <person name="Rodrigo-Torres L."/>
            <person name="Arahal R. D."/>
            <person name="Lucena T."/>
        </authorList>
    </citation>
    <scope>NUCLEOTIDE SEQUENCE [LARGE SCALE GENOMIC DNA]</scope>
    <source>
        <strain evidence="4 5">CECT 9623</strain>
    </source>
</reference>
<evidence type="ECO:0000313" key="4">
    <source>
        <dbReference type="EMBL" id="CAG5072704.1"/>
    </source>
</evidence>
<dbReference type="PANTHER" id="PTHR30244">
    <property type="entry name" value="TRANSAMINASE"/>
    <property type="match status" value="1"/>
</dbReference>
<dbReference type="InterPro" id="IPR006311">
    <property type="entry name" value="TAT_signal"/>
</dbReference>
<dbReference type="InterPro" id="IPR015421">
    <property type="entry name" value="PyrdxlP-dep_Trfase_major"/>
</dbReference>
<dbReference type="Gene3D" id="3.40.640.10">
    <property type="entry name" value="Type I PLP-dependent aspartate aminotransferase-like (Major domain)"/>
    <property type="match status" value="1"/>
</dbReference>
<dbReference type="PANTHER" id="PTHR30244:SF36">
    <property type="entry name" value="3-OXO-GLUCOSE-6-PHOSPHATE:GLUTAMATE AMINOTRANSFERASE"/>
    <property type="match status" value="1"/>
</dbReference>
<keyword evidence="1 3" id="KW-0663">Pyridoxal phosphate</keyword>
<dbReference type="Proteomes" id="UP000679725">
    <property type="component" value="Unassembled WGS sequence"/>
</dbReference>
<dbReference type="EMBL" id="CAJRAU010000006">
    <property type="protein sequence ID" value="CAG5072704.1"/>
    <property type="molecule type" value="Genomic_DNA"/>
</dbReference>
<dbReference type="EC" id="4.2.1.144" evidence="4"/>
<comment type="similarity">
    <text evidence="2 3">Belongs to the DegT/DnrJ/EryC1 family.</text>
</comment>
<comment type="caution">
    <text evidence="4">The sequence shown here is derived from an EMBL/GenBank/DDBJ whole genome shotgun (WGS) entry which is preliminary data.</text>
</comment>
<keyword evidence="4" id="KW-0456">Lyase</keyword>
<dbReference type="Gene3D" id="3.90.1150.10">
    <property type="entry name" value="Aspartate Aminotransferase, domain 1"/>
    <property type="match status" value="1"/>
</dbReference>
<evidence type="ECO:0000256" key="1">
    <source>
        <dbReference type="ARBA" id="ARBA00022898"/>
    </source>
</evidence>
<dbReference type="Pfam" id="PF01041">
    <property type="entry name" value="DegT_DnrJ_EryC1"/>
    <property type="match status" value="1"/>
</dbReference>
<protein>
    <submittedName>
        <fullName evidence="4">3-amino-5-hydroxybenzoate synthase</fullName>
        <ecNumber evidence="4">4.2.1.144</ecNumber>
    </submittedName>
</protein>
<dbReference type="InterPro" id="IPR015422">
    <property type="entry name" value="PyrdxlP-dep_Trfase_small"/>
</dbReference>
<name>A0ABM8UW57_9BACT</name>
<dbReference type="CDD" id="cd00616">
    <property type="entry name" value="AHBA_syn"/>
    <property type="match status" value="1"/>
</dbReference>
<evidence type="ECO:0000256" key="3">
    <source>
        <dbReference type="RuleBase" id="RU004508"/>
    </source>
</evidence>
<keyword evidence="5" id="KW-1185">Reference proteome</keyword>
<proteinExistence type="inferred from homology"/>
<dbReference type="GO" id="GO:0016829">
    <property type="term" value="F:lyase activity"/>
    <property type="evidence" value="ECO:0007669"/>
    <property type="project" value="UniProtKB-KW"/>
</dbReference>
<organism evidence="4 5">
    <name type="scientific">Dyadobacter linearis</name>
    <dbReference type="NCBI Taxonomy" id="2823330"/>
    <lineage>
        <taxon>Bacteria</taxon>
        <taxon>Pseudomonadati</taxon>
        <taxon>Bacteroidota</taxon>
        <taxon>Cytophagia</taxon>
        <taxon>Cytophagales</taxon>
        <taxon>Spirosomataceae</taxon>
        <taxon>Dyadobacter</taxon>
    </lineage>
</organism>
<dbReference type="SUPFAM" id="SSF53383">
    <property type="entry name" value="PLP-dependent transferases"/>
    <property type="match status" value="1"/>
</dbReference>